<feature type="region of interest" description="Disordered" evidence="1">
    <location>
        <begin position="96"/>
        <end position="139"/>
    </location>
</feature>
<feature type="compositionally biased region" description="Basic residues" evidence="1">
    <location>
        <begin position="106"/>
        <end position="133"/>
    </location>
</feature>
<dbReference type="OrthoDB" id="1920930at2759"/>
<evidence type="ECO:0000256" key="1">
    <source>
        <dbReference type="SAM" id="MobiDB-lite"/>
    </source>
</evidence>
<evidence type="ECO:0000313" key="2">
    <source>
        <dbReference type="EMBL" id="KAA0061425.1"/>
    </source>
</evidence>
<sequence>MTDVLAKNIESLATAKAIMDSLLEIIFQVNGGLIDETNKESFVLQSHLKSFIPFQTNALLNKIEFNLTTFLNELQRFQTLTLGKGKEVEANIATTQNKFFRGSSSKSKHGPSKPKAQMKKNGKGKSHKTSKTKKGADKG</sequence>
<organism evidence="2 3">
    <name type="scientific">Cucumis melo var. makuwa</name>
    <name type="common">Oriental melon</name>
    <dbReference type="NCBI Taxonomy" id="1194695"/>
    <lineage>
        <taxon>Eukaryota</taxon>
        <taxon>Viridiplantae</taxon>
        <taxon>Streptophyta</taxon>
        <taxon>Embryophyta</taxon>
        <taxon>Tracheophyta</taxon>
        <taxon>Spermatophyta</taxon>
        <taxon>Magnoliopsida</taxon>
        <taxon>eudicotyledons</taxon>
        <taxon>Gunneridae</taxon>
        <taxon>Pentapetalae</taxon>
        <taxon>rosids</taxon>
        <taxon>fabids</taxon>
        <taxon>Cucurbitales</taxon>
        <taxon>Cucurbitaceae</taxon>
        <taxon>Benincaseae</taxon>
        <taxon>Cucumis</taxon>
    </lineage>
</organism>
<dbReference type="EMBL" id="SSTE01004812">
    <property type="protein sequence ID" value="KAA0061425.1"/>
    <property type="molecule type" value="Genomic_DNA"/>
</dbReference>
<dbReference type="AlphaFoldDB" id="A0A5A7V6G7"/>
<gene>
    <name evidence="2" type="ORF">E6C27_scaffold1041G00030</name>
</gene>
<accession>A0A5A7V6G7</accession>
<proteinExistence type="predicted"/>
<name>A0A5A7V6G7_CUCMM</name>
<comment type="caution">
    <text evidence="2">The sequence shown here is derived from an EMBL/GenBank/DDBJ whole genome shotgun (WGS) entry which is preliminary data.</text>
</comment>
<evidence type="ECO:0000313" key="3">
    <source>
        <dbReference type="Proteomes" id="UP000321393"/>
    </source>
</evidence>
<reference evidence="2 3" key="1">
    <citation type="submission" date="2019-08" db="EMBL/GenBank/DDBJ databases">
        <title>Draft genome sequences of two oriental melons (Cucumis melo L. var makuwa).</title>
        <authorList>
            <person name="Kwon S.-Y."/>
        </authorList>
    </citation>
    <scope>NUCLEOTIDE SEQUENCE [LARGE SCALE GENOMIC DNA]</scope>
    <source>
        <strain evidence="3">cv. SW 3</strain>
        <tissue evidence="2">Leaf</tissue>
    </source>
</reference>
<dbReference type="Proteomes" id="UP000321393">
    <property type="component" value="Unassembled WGS sequence"/>
</dbReference>
<protein>
    <submittedName>
        <fullName evidence="2">Gag/pol protein</fullName>
    </submittedName>
</protein>